<dbReference type="EMBL" id="CP000155">
    <property type="protein sequence ID" value="ABC27679.1"/>
    <property type="molecule type" value="Genomic_DNA"/>
</dbReference>
<evidence type="ECO:0000313" key="5">
    <source>
        <dbReference type="EMBL" id="ABC27679.1"/>
    </source>
</evidence>
<dbReference type="AlphaFoldDB" id="Q2SNU5"/>
<dbReference type="CDD" id="cd01948">
    <property type="entry name" value="EAL"/>
    <property type="match status" value="1"/>
</dbReference>
<feature type="domain" description="GGDEF" evidence="4">
    <location>
        <begin position="448"/>
        <end position="594"/>
    </location>
</feature>
<reference evidence="5 6" key="1">
    <citation type="journal article" date="2005" name="Nucleic Acids Res.">
        <title>Genomic blueprint of Hahella chejuensis, a marine microbe producing an algicidal agent.</title>
        <authorList>
            <person name="Jeong H."/>
            <person name="Yim J.H."/>
            <person name="Lee C."/>
            <person name="Choi S.-H."/>
            <person name="Park Y.K."/>
            <person name="Yoon S.H."/>
            <person name="Hur C.-G."/>
            <person name="Kang H.-Y."/>
            <person name="Kim D."/>
            <person name="Lee H.H."/>
            <person name="Park K.H."/>
            <person name="Park S.-H."/>
            <person name="Park H.-S."/>
            <person name="Lee H.K."/>
            <person name="Oh T.K."/>
            <person name="Kim J.F."/>
        </authorList>
    </citation>
    <scope>NUCLEOTIDE SEQUENCE [LARGE SCALE GENOMIC DNA]</scope>
    <source>
        <strain evidence="5 6">KCTC 2396</strain>
    </source>
</reference>
<dbReference type="Gene3D" id="3.30.70.270">
    <property type="match status" value="1"/>
</dbReference>
<keyword evidence="1" id="KW-0812">Transmembrane</keyword>
<feature type="transmembrane region" description="Helical" evidence="1">
    <location>
        <begin position="213"/>
        <end position="230"/>
    </location>
</feature>
<dbReference type="Pfam" id="PF00563">
    <property type="entry name" value="EAL"/>
    <property type="match status" value="1"/>
</dbReference>
<feature type="transmembrane region" description="Helical" evidence="1">
    <location>
        <begin position="188"/>
        <end position="208"/>
    </location>
</feature>
<dbReference type="OrthoDB" id="9804951at2"/>
<dbReference type="PROSITE" id="PS50883">
    <property type="entry name" value="EAL"/>
    <property type="match status" value="1"/>
</dbReference>
<dbReference type="InterPro" id="IPR011622">
    <property type="entry name" value="7TMR_DISM_rcpt_extracell_dom2"/>
</dbReference>
<keyword evidence="1" id="KW-0472">Membrane</keyword>
<feature type="signal peptide" evidence="2">
    <location>
        <begin position="1"/>
        <end position="21"/>
    </location>
</feature>
<dbReference type="SUPFAM" id="SSF55073">
    <property type="entry name" value="Nucleotide cyclase"/>
    <property type="match status" value="1"/>
</dbReference>
<organism evidence="5 6">
    <name type="scientific">Hahella chejuensis (strain KCTC 2396)</name>
    <dbReference type="NCBI Taxonomy" id="349521"/>
    <lineage>
        <taxon>Bacteria</taxon>
        <taxon>Pseudomonadati</taxon>
        <taxon>Pseudomonadota</taxon>
        <taxon>Gammaproteobacteria</taxon>
        <taxon>Oceanospirillales</taxon>
        <taxon>Hahellaceae</taxon>
        <taxon>Hahella</taxon>
    </lineage>
</organism>
<dbReference type="Pfam" id="PF07696">
    <property type="entry name" value="7TMR-DISMED2"/>
    <property type="match status" value="1"/>
</dbReference>
<dbReference type="eggNOG" id="COG5001">
    <property type="taxonomic scope" value="Bacteria"/>
</dbReference>
<dbReference type="InterPro" id="IPR001633">
    <property type="entry name" value="EAL_dom"/>
</dbReference>
<dbReference type="InterPro" id="IPR050706">
    <property type="entry name" value="Cyclic-di-GMP_PDE-like"/>
</dbReference>
<dbReference type="SMART" id="SM00267">
    <property type="entry name" value="GGDEF"/>
    <property type="match status" value="1"/>
</dbReference>
<evidence type="ECO:0000259" key="4">
    <source>
        <dbReference type="PROSITE" id="PS50887"/>
    </source>
</evidence>
<dbReference type="InterPro" id="IPR043128">
    <property type="entry name" value="Rev_trsase/Diguanyl_cyclase"/>
</dbReference>
<dbReference type="RefSeq" id="WP_011394756.1">
    <property type="nucleotide sequence ID" value="NC_007645.1"/>
</dbReference>
<gene>
    <name evidence="5" type="ordered locus">HCH_00783</name>
</gene>
<feature type="chain" id="PRO_5004215907" evidence="2">
    <location>
        <begin position="22"/>
        <end position="872"/>
    </location>
</feature>
<protein>
    <submittedName>
        <fullName evidence="5">Predicted signal transduction protein containing sensor and EAL domains</fullName>
    </submittedName>
</protein>
<accession>Q2SNU5</accession>
<dbReference type="KEGG" id="hch:HCH_00783"/>
<dbReference type="InterPro" id="IPR035919">
    <property type="entry name" value="EAL_sf"/>
</dbReference>
<dbReference type="Gene3D" id="2.60.40.2380">
    <property type="match status" value="1"/>
</dbReference>
<evidence type="ECO:0000313" key="6">
    <source>
        <dbReference type="Proteomes" id="UP000000238"/>
    </source>
</evidence>
<feature type="transmembrane region" description="Helical" evidence="1">
    <location>
        <begin position="250"/>
        <end position="269"/>
    </location>
</feature>
<name>Q2SNU5_HAHCH</name>
<dbReference type="Pfam" id="PF00990">
    <property type="entry name" value="GGDEF"/>
    <property type="match status" value="1"/>
</dbReference>
<keyword evidence="6" id="KW-1185">Reference proteome</keyword>
<evidence type="ECO:0000256" key="2">
    <source>
        <dbReference type="SAM" id="SignalP"/>
    </source>
</evidence>
<dbReference type="HOGENOM" id="CLU_329218_0_0_6"/>
<dbReference type="Proteomes" id="UP000000238">
    <property type="component" value="Chromosome"/>
</dbReference>
<keyword evidence="2" id="KW-0732">Signal</keyword>
<feature type="transmembrane region" description="Helical" evidence="1">
    <location>
        <begin position="340"/>
        <end position="359"/>
    </location>
</feature>
<dbReference type="SUPFAM" id="SSF141868">
    <property type="entry name" value="EAL domain-like"/>
    <property type="match status" value="1"/>
</dbReference>
<feature type="domain" description="EAL" evidence="3">
    <location>
        <begin position="601"/>
        <end position="855"/>
    </location>
</feature>
<dbReference type="Pfam" id="PF07695">
    <property type="entry name" value="7TMR-DISM_7TM"/>
    <property type="match status" value="1"/>
</dbReference>
<evidence type="ECO:0000256" key="1">
    <source>
        <dbReference type="SAM" id="Phobius"/>
    </source>
</evidence>
<proteinExistence type="predicted"/>
<dbReference type="STRING" id="349521.HCH_00783"/>
<dbReference type="InterPro" id="IPR029787">
    <property type="entry name" value="Nucleotide_cyclase"/>
</dbReference>
<sequence length="872" mass="98462">MPNIKTFLLLSLLILSAHCLGETETPRNYVSTENSAIPIIAYWRDASGEETIEGLRGHTERPWETIAANHANFGYTKDSFWFRFLLANDTDKSKRRLLVVRAPHLDDVLFAELVNGEVVRRSQTGEYYPFSQRETLHPLYIYPVELEPGESHEFLFRIQSEGSLSLPLEIWKEDAFYLRNDREALTHGLYYGFLLFVVTFNLFIFLALREPMYLFYVIFTLMILLVQATLQGRTFQFLWPNVPQLQNFTILVSVPLIALSAAEFSRRFLKLPVMAPRLNYLLIGVSIAGVASIIGVFAAPPHLSKGVSTALVLVTDLILVIIGPYLWWKGVRSARLFTCAWLMLELGASLTLLLVLGVVPHNLLTAYGFEIGSAAEAVLLSVAIVERIYVERNERLKAQEQIIEEQQELQLLEQRRLYEATHSQVTELPSRAYLERFIADRISAQPGSAFMACLISLQRYRDIDRTLGNENARQLMYQIAHQLNEFVETLDGVISIEHSVQGPLYVASLDEITLAMLLEQRRNSEAEQEVQALSKFLGQRIQFGYLSLDLDPRFGLAAYPHHTDSAEGLLRLARIALDATHHSKGCAAVYQSQYNPYSERRLTLLAELDKAIDANKLCLHFQPQLDIEADVITGFEALIRWTHDDFGQIFPDEFIPLAEQAGHITKLTLWVIRQALLHLQELSQAGYDDIGIAVNISMVDLENDSFIEKVQRLLEGSSVAPARLTLELTETALMQDPEGALSALQALRAAGVLIALDDFGVGYSSLSYIKKLPLHKVKIDRSLVSDLASEPDASVVARTAIDMSHGLGYEAIAEGVEDIEALNLLRSMHCRYIQGYWLARPMPWEFAIEWLRTYAAHARERAAERDIRAKSG</sequence>
<feature type="transmembrane region" description="Helical" evidence="1">
    <location>
        <begin position="306"/>
        <end position="328"/>
    </location>
</feature>
<dbReference type="PANTHER" id="PTHR33121:SF19">
    <property type="entry name" value="CYCLIC DI-GMP PHOSPHODIESTERASE PA2567"/>
    <property type="match status" value="1"/>
</dbReference>
<dbReference type="GO" id="GO:0071111">
    <property type="term" value="F:cyclic-guanylate-specific phosphodiesterase activity"/>
    <property type="evidence" value="ECO:0007669"/>
    <property type="project" value="InterPro"/>
</dbReference>
<dbReference type="PANTHER" id="PTHR33121">
    <property type="entry name" value="CYCLIC DI-GMP PHOSPHODIESTERASE PDEF"/>
    <property type="match status" value="1"/>
</dbReference>
<dbReference type="SMART" id="SM00052">
    <property type="entry name" value="EAL"/>
    <property type="match status" value="1"/>
</dbReference>
<dbReference type="InterPro" id="IPR000160">
    <property type="entry name" value="GGDEF_dom"/>
</dbReference>
<dbReference type="InterPro" id="IPR011623">
    <property type="entry name" value="7TMR_DISM_rcpt_extracell_dom1"/>
</dbReference>
<keyword evidence="1" id="KW-1133">Transmembrane helix</keyword>
<feature type="transmembrane region" description="Helical" evidence="1">
    <location>
        <begin position="281"/>
        <end position="300"/>
    </location>
</feature>
<dbReference type="Gene3D" id="3.20.20.450">
    <property type="entry name" value="EAL domain"/>
    <property type="match status" value="1"/>
</dbReference>
<dbReference type="PROSITE" id="PS50887">
    <property type="entry name" value="GGDEF"/>
    <property type="match status" value="1"/>
</dbReference>
<evidence type="ECO:0000259" key="3">
    <source>
        <dbReference type="PROSITE" id="PS50883"/>
    </source>
</evidence>